<proteinExistence type="predicted"/>
<dbReference type="HOGENOM" id="CLU_184520_0_0_10"/>
<evidence type="ECO:0000313" key="2">
    <source>
        <dbReference type="EMBL" id="ADQ17701.1"/>
    </source>
</evidence>
<feature type="chain" id="PRO_5003188080" description="Lipoprotein" evidence="1">
    <location>
        <begin position="19"/>
        <end position="81"/>
    </location>
</feature>
<accession>E4RSG5</accession>
<feature type="signal peptide" evidence="1">
    <location>
        <begin position="1"/>
        <end position="18"/>
    </location>
</feature>
<evidence type="ECO:0008006" key="4">
    <source>
        <dbReference type="Google" id="ProtNLM"/>
    </source>
</evidence>
<dbReference type="KEGG" id="lby:Lbys_2005"/>
<organism evidence="2 3">
    <name type="scientific">Leadbetterella byssophila (strain DSM 17132 / JCM 16389 / KACC 11308 / NBRC 106382 / 4M15)</name>
    <dbReference type="NCBI Taxonomy" id="649349"/>
    <lineage>
        <taxon>Bacteria</taxon>
        <taxon>Pseudomonadati</taxon>
        <taxon>Bacteroidota</taxon>
        <taxon>Cytophagia</taxon>
        <taxon>Cytophagales</taxon>
        <taxon>Leadbetterellaceae</taxon>
        <taxon>Leadbetterella</taxon>
    </lineage>
</organism>
<keyword evidence="1" id="KW-0732">Signal</keyword>
<dbReference type="OrthoDB" id="965885at2"/>
<sequence>MKKNVGFLALALTLLVSACTYQKNNRIDQKDVNEGNDYVYGHPDSTARQRKVQYTPDSENEVRAMEIQEKLYPNPDTTSLK</sequence>
<dbReference type="RefSeq" id="WP_013408747.1">
    <property type="nucleotide sequence ID" value="NC_014655.1"/>
</dbReference>
<dbReference type="Proteomes" id="UP000007435">
    <property type="component" value="Chromosome"/>
</dbReference>
<reference key="1">
    <citation type="submission" date="2010-11" db="EMBL/GenBank/DDBJ databases">
        <title>The complete genome of Leadbetterella byssophila DSM 17132.</title>
        <authorList>
            <consortium name="US DOE Joint Genome Institute (JGI-PGF)"/>
            <person name="Lucas S."/>
            <person name="Copeland A."/>
            <person name="Lapidus A."/>
            <person name="Glavina del Rio T."/>
            <person name="Dalin E."/>
            <person name="Tice H."/>
            <person name="Bruce D."/>
            <person name="Goodwin L."/>
            <person name="Pitluck S."/>
            <person name="Kyrpides N."/>
            <person name="Mavromatis K."/>
            <person name="Ivanova N."/>
            <person name="Teshima H."/>
            <person name="Brettin T."/>
            <person name="Detter J.C."/>
            <person name="Han C."/>
            <person name="Tapia R."/>
            <person name="Land M."/>
            <person name="Hauser L."/>
            <person name="Markowitz V."/>
            <person name="Cheng J.-F."/>
            <person name="Hugenholtz P."/>
            <person name="Woyke T."/>
            <person name="Wu D."/>
            <person name="Tindall B."/>
            <person name="Pomrenke H.G."/>
            <person name="Brambilla E."/>
            <person name="Klenk H.-P."/>
            <person name="Eisen J.A."/>
        </authorList>
    </citation>
    <scope>NUCLEOTIDE SEQUENCE [LARGE SCALE GENOMIC DNA]</scope>
    <source>
        <strain>DSM 17132</strain>
    </source>
</reference>
<dbReference type="STRING" id="649349.Lbys_2005"/>
<reference evidence="2 3" key="2">
    <citation type="journal article" date="2011" name="Stand. Genomic Sci.">
        <title>Complete genome sequence of Leadbetterella byssophila type strain (4M15).</title>
        <authorList>
            <person name="Abt B."/>
            <person name="Teshima H."/>
            <person name="Lucas S."/>
            <person name="Lapidus A."/>
            <person name="Del Rio T.G."/>
            <person name="Nolan M."/>
            <person name="Tice H."/>
            <person name="Cheng J.F."/>
            <person name="Pitluck S."/>
            <person name="Liolios K."/>
            <person name="Pagani I."/>
            <person name="Ivanova N."/>
            <person name="Mavromatis K."/>
            <person name="Pati A."/>
            <person name="Tapia R."/>
            <person name="Han C."/>
            <person name="Goodwin L."/>
            <person name="Chen A."/>
            <person name="Palaniappan K."/>
            <person name="Land M."/>
            <person name="Hauser L."/>
            <person name="Chang Y.J."/>
            <person name="Jeffries C.D."/>
            <person name="Rohde M."/>
            <person name="Goker M."/>
            <person name="Tindall B.J."/>
            <person name="Detter J.C."/>
            <person name="Woyke T."/>
            <person name="Bristow J."/>
            <person name="Eisen J.A."/>
            <person name="Markowitz V."/>
            <person name="Hugenholtz P."/>
            <person name="Klenk H.P."/>
            <person name="Kyrpides N.C."/>
        </authorList>
    </citation>
    <scope>NUCLEOTIDE SEQUENCE [LARGE SCALE GENOMIC DNA]</scope>
    <source>
        <strain evidence="3">DSM 17132 / JCM 16389 / KACC 11308 / NBRC 106382 / 4M15</strain>
    </source>
</reference>
<evidence type="ECO:0000313" key="3">
    <source>
        <dbReference type="Proteomes" id="UP000007435"/>
    </source>
</evidence>
<protein>
    <recommendedName>
        <fullName evidence="4">Lipoprotein</fullName>
    </recommendedName>
</protein>
<evidence type="ECO:0000256" key="1">
    <source>
        <dbReference type="SAM" id="SignalP"/>
    </source>
</evidence>
<dbReference type="AlphaFoldDB" id="E4RSG5"/>
<dbReference type="PROSITE" id="PS51257">
    <property type="entry name" value="PROKAR_LIPOPROTEIN"/>
    <property type="match status" value="1"/>
</dbReference>
<name>E4RSG5_LEAB4</name>
<keyword evidence="3" id="KW-1185">Reference proteome</keyword>
<gene>
    <name evidence="2" type="ordered locus">Lbys_2005</name>
</gene>
<dbReference type="EMBL" id="CP002305">
    <property type="protein sequence ID" value="ADQ17701.1"/>
    <property type="molecule type" value="Genomic_DNA"/>
</dbReference>